<feature type="transmembrane region" description="Helical" evidence="8">
    <location>
        <begin position="332"/>
        <end position="349"/>
    </location>
</feature>
<evidence type="ECO:0000256" key="6">
    <source>
        <dbReference type="ARBA" id="ARBA00022989"/>
    </source>
</evidence>
<proteinExistence type="predicted"/>
<gene>
    <name evidence="9" type="ORF">BN1044_00229</name>
</gene>
<comment type="subcellular location">
    <subcellularLocation>
        <location evidence="1">Cell inner membrane</location>
        <topology evidence="1">Multi-pass membrane protein</topology>
    </subcellularLocation>
</comment>
<dbReference type="AlphaFoldDB" id="A0A1C6YVA4"/>
<protein>
    <submittedName>
        <fullName evidence="9">Serine transporter</fullName>
    </submittedName>
</protein>
<keyword evidence="7 8" id="KW-0472">Membrane</keyword>
<evidence type="ECO:0000256" key="1">
    <source>
        <dbReference type="ARBA" id="ARBA00004429"/>
    </source>
</evidence>
<keyword evidence="2" id="KW-0813">Transport</keyword>
<sequence>MALGQLITAIYKSAGHIWAEQDVCVGPRFTKKVSELMSIISPDAGRVATERPSKWNKTDTVWMFGLYATAVGAGTLFLPINAGLNGPLVLILMAILAYPLTYLPHRALSRFVLSGSSRDGDITDVVEEHFGILAGKAIMVLYLLAFFPIVLVYSISITNALESFLINQFHVTPPPRIWLSLGVVAALSLILRTGKETIVAAMGILVFPLIVFLLGISLYLIPYWHVSAFFTGLQQTSVSDPQLWRSLWLAVPVMVFSFSHAPIISSFSSTQKGLYGEGAERRCARIMRYSYMMICVSILFFVFSCVMSLSHAEMLAARDENITVLSSLANKFSNPLIAYLGPVMAILAMSKSYLGTSLGVTEGATSLIDGAFRSVGKKVSSNVTHKISAVLLFAVTWLVTFLNPSALHIIETISGPLIAVILFILPIYAIHKVPAMKKYRSITNPFVLIMGLIALSALVYSLI</sequence>
<organism evidence="9 10">
    <name type="scientific">Hafnia alvei</name>
    <dbReference type="NCBI Taxonomy" id="569"/>
    <lineage>
        <taxon>Bacteria</taxon>
        <taxon>Pseudomonadati</taxon>
        <taxon>Pseudomonadota</taxon>
        <taxon>Gammaproteobacteria</taxon>
        <taxon>Enterobacterales</taxon>
        <taxon>Hafniaceae</taxon>
        <taxon>Hafnia</taxon>
    </lineage>
</organism>
<feature type="transmembrane region" description="Helical" evidence="8">
    <location>
        <begin position="198"/>
        <end position="221"/>
    </location>
</feature>
<keyword evidence="3" id="KW-1003">Cell membrane</keyword>
<dbReference type="EMBL" id="FMIQ01000005">
    <property type="protein sequence ID" value="SCM50781.1"/>
    <property type="molecule type" value="Genomic_DNA"/>
</dbReference>
<evidence type="ECO:0000256" key="7">
    <source>
        <dbReference type="ARBA" id="ARBA00023136"/>
    </source>
</evidence>
<feature type="transmembrane region" description="Helical" evidence="8">
    <location>
        <begin position="387"/>
        <end position="407"/>
    </location>
</feature>
<evidence type="ECO:0000256" key="8">
    <source>
        <dbReference type="SAM" id="Phobius"/>
    </source>
</evidence>
<keyword evidence="5 8" id="KW-0812">Transmembrane</keyword>
<dbReference type="GO" id="GO:0005886">
    <property type="term" value="C:plasma membrane"/>
    <property type="evidence" value="ECO:0007669"/>
    <property type="project" value="UniProtKB-SubCell"/>
</dbReference>
<feature type="transmembrane region" description="Helical" evidence="8">
    <location>
        <begin position="413"/>
        <end position="430"/>
    </location>
</feature>
<accession>A0A1C6YVA4</accession>
<evidence type="ECO:0000313" key="10">
    <source>
        <dbReference type="Proteomes" id="UP000094844"/>
    </source>
</evidence>
<feature type="transmembrane region" description="Helical" evidence="8">
    <location>
        <begin position="61"/>
        <end position="80"/>
    </location>
</feature>
<evidence type="ECO:0000256" key="2">
    <source>
        <dbReference type="ARBA" id="ARBA00022448"/>
    </source>
</evidence>
<feature type="transmembrane region" description="Helical" evidence="8">
    <location>
        <begin position="289"/>
        <end position="312"/>
    </location>
</feature>
<feature type="transmembrane region" description="Helical" evidence="8">
    <location>
        <begin position="442"/>
        <end position="462"/>
    </location>
</feature>
<dbReference type="InterPro" id="IPR018227">
    <property type="entry name" value="Amino_acid_transport_2"/>
</dbReference>
<evidence type="ECO:0000256" key="5">
    <source>
        <dbReference type="ARBA" id="ARBA00022692"/>
    </source>
</evidence>
<dbReference type="PANTHER" id="PTHR35334">
    <property type="entry name" value="SERINE TRANSPORTER"/>
    <property type="match status" value="1"/>
</dbReference>
<dbReference type="PANTHER" id="PTHR35334:SF3">
    <property type="entry name" value="INNER MEMBRANE TRANSPORT PROTEIN YQEG"/>
    <property type="match status" value="1"/>
</dbReference>
<feature type="transmembrane region" description="Helical" evidence="8">
    <location>
        <begin position="137"/>
        <end position="155"/>
    </location>
</feature>
<keyword evidence="6 8" id="KW-1133">Transmembrane helix</keyword>
<evidence type="ECO:0000256" key="3">
    <source>
        <dbReference type="ARBA" id="ARBA00022475"/>
    </source>
</evidence>
<dbReference type="GO" id="GO:0003333">
    <property type="term" value="P:amino acid transmembrane transport"/>
    <property type="evidence" value="ECO:0007669"/>
    <property type="project" value="InterPro"/>
</dbReference>
<evidence type="ECO:0000256" key="4">
    <source>
        <dbReference type="ARBA" id="ARBA00022519"/>
    </source>
</evidence>
<name>A0A1C6YVA4_HAFAL</name>
<feature type="transmembrane region" description="Helical" evidence="8">
    <location>
        <begin position="175"/>
        <end position="191"/>
    </location>
</feature>
<dbReference type="STRING" id="569.A6V27_17855"/>
<reference evidence="9 10" key="1">
    <citation type="submission" date="2016-09" db="EMBL/GenBank/DDBJ databases">
        <authorList>
            <person name="Capua I."/>
            <person name="De Benedictis P."/>
            <person name="Joannis T."/>
            <person name="Lombin L.H."/>
            <person name="Cattoli G."/>
        </authorList>
    </citation>
    <scope>NUCLEOTIDE SEQUENCE [LARGE SCALE GENOMIC DNA]</scope>
    <source>
        <strain evidence="9 10">GB001</strain>
    </source>
</reference>
<feature type="transmembrane region" description="Helical" evidence="8">
    <location>
        <begin position="86"/>
        <end position="103"/>
    </location>
</feature>
<evidence type="ECO:0000313" key="9">
    <source>
        <dbReference type="EMBL" id="SCM50781.1"/>
    </source>
</evidence>
<feature type="transmembrane region" description="Helical" evidence="8">
    <location>
        <begin position="247"/>
        <end position="268"/>
    </location>
</feature>
<keyword evidence="4" id="KW-0997">Cell inner membrane</keyword>
<dbReference type="Proteomes" id="UP000094844">
    <property type="component" value="Unassembled WGS sequence"/>
</dbReference>